<feature type="domain" description="Phytase-like" evidence="1">
    <location>
        <begin position="27"/>
        <end position="264"/>
    </location>
</feature>
<dbReference type="EMBL" id="APVH01000018">
    <property type="protein sequence ID" value="EPX83019.1"/>
    <property type="molecule type" value="Genomic_DNA"/>
</dbReference>
<dbReference type="Gene3D" id="2.130.10.10">
    <property type="entry name" value="YVTN repeat-like/Quinoprotein amine dehydrogenase"/>
    <property type="match status" value="1"/>
</dbReference>
<evidence type="ECO:0000259" key="1">
    <source>
        <dbReference type="Pfam" id="PF13449"/>
    </source>
</evidence>
<dbReference type="InterPro" id="IPR027372">
    <property type="entry name" value="Phytase-like_dom"/>
</dbReference>
<proteinExistence type="predicted"/>
<accession>S9S9T2</accession>
<protein>
    <submittedName>
        <fullName evidence="2">ABC-type cobalamin/Fe3+-siderophores transport system, ATPase component</fullName>
    </submittedName>
</protein>
<reference evidence="3" key="1">
    <citation type="journal article" date="2014" name="Stand. Genomic Sci.">
        <title>Genome sequence of the exopolysaccharide-producing Salipiger mucosus type strain (DSM 16094(T)), a moderately halophilic member of the Roseobacter clade.</title>
        <authorList>
            <person name="Riedel T."/>
            <person name="Spring S."/>
            <person name="Fiebig A."/>
            <person name="Petersen J."/>
            <person name="Kyrpides N.C."/>
            <person name="Goker M."/>
            <person name="Klenk H.P."/>
        </authorList>
    </citation>
    <scope>NUCLEOTIDE SEQUENCE [LARGE SCALE GENOMIC DNA]</scope>
    <source>
        <strain evidence="3">DSM 16094</strain>
    </source>
</reference>
<dbReference type="STRING" id="1123237.Salmuc_04172"/>
<dbReference type="InterPro" id="IPR015943">
    <property type="entry name" value="WD40/YVTN_repeat-like_dom_sf"/>
</dbReference>
<dbReference type="SUPFAM" id="SSF63829">
    <property type="entry name" value="Calcium-dependent phosphotriesterase"/>
    <property type="match status" value="1"/>
</dbReference>
<dbReference type="InterPro" id="IPR014567">
    <property type="entry name" value="UCP031900"/>
</dbReference>
<dbReference type="Pfam" id="PF13449">
    <property type="entry name" value="Phytase-like"/>
    <property type="match status" value="1"/>
</dbReference>
<comment type="caution">
    <text evidence="2">The sequence shown here is derived from an EMBL/GenBank/DDBJ whole genome shotgun (WGS) entry which is preliminary data.</text>
</comment>
<sequence length="288" mass="31831">MLAFSAPLGAETARFAGRLTWTSDEPGFGGFSGLEVSEDGSTFTAISDRAMIVSGRFIREGGRLTSIETGPLEMLPGPDGGRMARKVGDAEGLAQRADGRLFVSFEGVARVWAYVTPDKAARLPRPDAFKTFERNAGPEALAIDGQGRLYTLPERSGQMDRPFPVWRLDARHWDQPFDIPRRGPFLPVGADFGPDGRLYLLERNFTGYSFRSRVRRFTLDADRIVAEEQLLETASFRHGNLEGLSVWRDESGAIRLTMVADDNFSALQRSEIVEYSLPESLASAPPRP</sequence>
<keyword evidence="3" id="KW-1185">Reference proteome</keyword>
<organism evidence="2 3">
    <name type="scientific">Salipiger mucosus DSM 16094</name>
    <dbReference type="NCBI Taxonomy" id="1123237"/>
    <lineage>
        <taxon>Bacteria</taxon>
        <taxon>Pseudomonadati</taxon>
        <taxon>Pseudomonadota</taxon>
        <taxon>Alphaproteobacteria</taxon>
        <taxon>Rhodobacterales</taxon>
        <taxon>Roseobacteraceae</taxon>
        <taxon>Salipiger</taxon>
    </lineage>
</organism>
<dbReference type="PIRSF" id="PIRSF031900">
    <property type="entry name" value="UCP031900"/>
    <property type="match status" value="1"/>
</dbReference>
<dbReference type="AlphaFoldDB" id="S9S9T2"/>
<gene>
    <name evidence="2" type="ORF">Salmuc_04172</name>
</gene>
<evidence type="ECO:0000313" key="3">
    <source>
        <dbReference type="Proteomes" id="UP000015347"/>
    </source>
</evidence>
<dbReference type="HOGENOM" id="CLU_059147_0_0_5"/>
<dbReference type="eggNOG" id="COG4246">
    <property type="taxonomic scope" value="Bacteria"/>
</dbReference>
<dbReference type="Proteomes" id="UP000015347">
    <property type="component" value="Unassembled WGS sequence"/>
</dbReference>
<evidence type="ECO:0000313" key="2">
    <source>
        <dbReference type="EMBL" id="EPX83019.1"/>
    </source>
</evidence>
<name>S9S9T2_9RHOB</name>